<dbReference type="Pfam" id="PF00501">
    <property type="entry name" value="AMP-binding"/>
    <property type="match status" value="1"/>
</dbReference>
<evidence type="ECO:0000313" key="5">
    <source>
        <dbReference type="EMBL" id="MBF4501869.1"/>
    </source>
</evidence>
<evidence type="ECO:0000313" key="6">
    <source>
        <dbReference type="Proteomes" id="UP000622653"/>
    </source>
</evidence>
<evidence type="ECO:0000259" key="4">
    <source>
        <dbReference type="Pfam" id="PF13193"/>
    </source>
</evidence>
<organism evidence="5 6">
    <name type="scientific">Savagea serpentis</name>
    <dbReference type="NCBI Taxonomy" id="2785297"/>
    <lineage>
        <taxon>Bacteria</taxon>
        <taxon>Bacillati</taxon>
        <taxon>Bacillota</taxon>
        <taxon>Bacilli</taxon>
        <taxon>Bacillales</taxon>
        <taxon>Caryophanaceae</taxon>
        <taxon>Savagea</taxon>
    </lineage>
</organism>
<dbReference type="PROSITE" id="PS00455">
    <property type="entry name" value="AMP_BINDING"/>
    <property type="match status" value="1"/>
</dbReference>
<dbReference type="PANTHER" id="PTHR43201">
    <property type="entry name" value="ACYL-COA SYNTHETASE"/>
    <property type="match status" value="1"/>
</dbReference>
<proteinExistence type="inferred from homology"/>
<feature type="domain" description="AMP-binding enzyme C-terminal" evidence="4">
    <location>
        <begin position="423"/>
        <end position="498"/>
    </location>
</feature>
<name>A0A8J7GBI8_9BACL</name>
<comment type="caution">
    <text evidence="5">The sequence shown here is derived from an EMBL/GenBank/DDBJ whole genome shotgun (WGS) entry which is preliminary data.</text>
</comment>
<dbReference type="EMBL" id="JADKPV010000006">
    <property type="protein sequence ID" value="MBF4501869.1"/>
    <property type="molecule type" value="Genomic_DNA"/>
</dbReference>
<dbReference type="Proteomes" id="UP000622653">
    <property type="component" value="Unassembled WGS sequence"/>
</dbReference>
<dbReference type="AlphaFoldDB" id="A0A8J7GBI8"/>
<dbReference type="InterPro" id="IPR025110">
    <property type="entry name" value="AMP-bd_C"/>
</dbReference>
<keyword evidence="2" id="KW-0436">Ligase</keyword>
<accession>A0A8J7GBI8</accession>
<dbReference type="InterPro" id="IPR000873">
    <property type="entry name" value="AMP-dep_synth/lig_dom"/>
</dbReference>
<dbReference type="Pfam" id="PF13193">
    <property type="entry name" value="AMP-binding_C"/>
    <property type="match status" value="1"/>
</dbReference>
<protein>
    <submittedName>
        <fullName evidence="5">AMP-binding protein</fullName>
    </submittedName>
</protein>
<feature type="domain" description="AMP-dependent synthetase/ligase" evidence="3">
    <location>
        <begin position="14"/>
        <end position="372"/>
    </location>
</feature>
<comment type="similarity">
    <text evidence="1">Belongs to the ATP-dependent AMP-binding enzyme family.</text>
</comment>
<evidence type="ECO:0000259" key="3">
    <source>
        <dbReference type="Pfam" id="PF00501"/>
    </source>
</evidence>
<dbReference type="InterPro" id="IPR042099">
    <property type="entry name" value="ANL_N_sf"/>
</dbReference>
<dbReference type="GO" id="GO:0031956">
    <property type="term" value="F:medium-chain fatty acid-CoA ligase activity"/>
    <property type="evidence" value="ECO:0007669"/>
    <property type="project" value="TreeGrafter"/>
</dbReference>
<dbReference type="InterPro" id="IPR020845">
    <property type="entry name" value="AMP-binding_CS"/>
</dbReference>
<dbReference type="RefSeq" id="WP_194563350.1">
    <property type="nucleotide sequence ID" value="NZ_JADKPV010000006.1"/>
</dbReference>
<dbReference type="SUPFAM" id="SSF56801">
    <property type="entry name" value="Acetyl-CoA synthetase-like"/>
    <property type="match status" value="1"/>
</dbReference>
<dbReference type="FunFam" id="3.30.300.30:FF:000008">
    <property type="entry name" value="2,3-dihydroxybenzoate-AMP ligase"/>
    <property type="match status" value="1"/>
</dbReference>
<gene>
    <name evidence="5" type="ORF">IRY55_10890</name>
</gene>
<dbReference type="PANTHER" id="PTHR43201:SF5">
    <property type="entry name" value="MEDIUM-CHAIN ACYL-COA LIGASE ACSF2, MITOCHONDRIAL"/>
    <property type="match status" value="1"/>
</dbReference>
<reference evidence="5" key="1">
    <citation type="submission" date="2020-11" db="EMBL/GenBank/DDBJ databases">
        <title>Multidrug resistant novel bacterium Savagea serpentis sp. nov., isolated from the scats of a vine snake (Ahaetulla nasuta).</title>
        <authorList>
            <person name="Venkata Ramana V."/>
            <person name="Vikas Patil S."/>
            <person name="Yogita Lugani V."/>
        </authorList>
    </citation>
    <scope>NUCLEOTIDE SEQUENCE</scope>
    <source>
        <strain evidence="5">SN6</strain>
    </source>
</reference>
<dbReference type="InterPro" id="IPR045851">
    <property type="entry name" value="AMP-bd_C_sf"/>
</dbReference>
<keyword evidence="6" id="KW-1185">Reference proteome</keyword>
<dbReference type="Gene3D" id="3.30.300.30">
    <property type="match status" value="1"/>
</dbReference>
<evidence type="ECO:0000256" key="2">
    <source>
        <dbReference type="ARBA" id="ARBA00022598"/>
    </source>
</evidence>
<sequence>MLNYNSISNINDLLQRQSEKYYALEAVVDSKSRLTYAQLNEQAAQLSSYFYEEKNVRKGDRVVIAVENSVHYVVAFYAVLKLGAIVVPLNPLYQEVESEYVLVKTEPQVVITSNPTMMGKIKDYKKLNFSIMTVEKSKYSSIEEALRHVVQHEMEIEEVSKDDLGVIMFTSGTTGQPKGAMLTQGNILFSAHAGATVMQATEEDRYLIPNPLFHIMGVTFMLRSLWTASKIVLMERYSVRGALQLIEREKITIHPGVPTMFILELNSEHFDNYDLTSLRTGEMAAAPCPVEIVKRIREEMNCNILVAYGATETSATLTITNFEDSDEMRAETVGRAIPGVEIKVVNDFGKRCTVGEVGELLCRGPGVMKGYYKMPVETKEAFDDHGYFKTGDMAMIDENGYVKIVGRKKEMIIRGGFNIYPREIEEILHEHPDVKEAAVIGMPHDIYGEIPIACISLVEGKRVEEQIMLDYLNERLVKYKVPEQIIMFEDLPVTASGKISKLMIKQKVEKQIH</sequence>
<dbReference type="Gene3D" id="3.40.50.12780">
    <property type="entry name" value="N-terminal domain of ligase-like"/>
    <property type="match status" value="1"/>
</dbReference>
<dbReference type="GO" id="GO:0006631">
    <property type="term" value="P:fatty acid metabolic process"/>
    <property type="evidence" value="ECO:0007669"/>
    <property type="project" value="TreeGrafter"/>
</dbReference>
<evidence type="ECO:0000256" key="1">
    <source>
        <dbReference type="ARBA" id="ARBA00006432"/>
    </source>
</evidence>